<reference evidence="2 3" key="1">
    <citation type="submission" date="2014-12" db="EMBL/GenBank/DDBJ databases">
        <title>Draft genome sequences of 10 type strains of Lactococcus.</title>
        <authorList>
            <person name="Sun Z."/>
            <person name="Zhong Z."/>
            <person name="Liu W."/>
            <person name="Zhang W."/>
            <person name="Zhang H."/>
        </authorList>
    </citation>
    <scope>NUCLEOTIDE SEQUENCE [LARGE SCALE GENOMIC DNA]</scope>
    <source>
        <strain evidence="2 3">DSM 6634</strain>
    </source>
</reference>
<organism evidence="2 3">
    <name type="scientific">Pseudolactococcus piscium</name>
    <dbReference type="NCBI Taxonomy" id="1364"/>
    <lineage>
        <taxon>Bacteria</taxon>
        <taxon>Bacillati</taxon>
        <taxon>Bacillota</taxon>
        <taxon>Bacilli</taxon>
        <taxon>Lactobacillales</taxon>
        <taxon>Streptococcaceae</taxon>
        <taxon>Pseudolactococcus</taxon>
    </lineage>
</organism>
<accession>A0A2A5RV59</accession>
<name>A0A2A5RV59_9LACT</name>
<keyword evidence="1" id="KW-0472">Membrane</keyword>
<comment type="caution">
    <text evidence="2">The sequence shown here is derived from an EMBL/GenBank/DDBJ whole genome shotgun (WGS) entry which is preliminary data.</text>
</comment>
<sequence length="104" mass="12143">MLSLVLMLDMLKEMITDCTMVFNLYIARDLWDTVMLYVILSCTVKKQCSKIHLFFLYGLLYFFIRIGETFSEIRQVIDSPINYVLLLIAGGIMIQWLISFGKSK</sequence>
<feature type="transmembrane region" description="Helical" evidence="1">
    <location>
        <begin position="51"/>
        <end position="68"/>
    </location>
</feature>
<evidence type="ECO:0000256" key="1">
    <source>
        <dbReference type="SAM" id="Phobius"/>
    </source>
</evidence>
<evidence type="ECO:0000313" key="2">
    <source>
        <dbReference type="EMBL" id="PCS05084.1"/>
    </source>
</evidence>
<feature type="transmembrane region" description="Helical" evidence="1">
    <location>
        <begin position="20"/>
        <end position="39"/>
    </location>
</feature>
<dbReference type="EMBL" id="JXJW01000022">
    <property type="protein sequence ID" value="PCS05084.1"/>
    <property type="molecule type" value="Genomic_DNA"/>
</dbReference>
<keyword evidence="1" id="KW-1133">Transmembrane helix</keyword>
<keyword evidence="1" id="KW-0812">Transmembrane</keyword>
<dbReference type="Proteomes" id="UP000218282">
    <property type="component" value="Unassembled WGS sequence"/>
</dbReference>
<keyword evidence="3" id="KW-1185">Reference proteome</keyword>
<proteinExistence type="predicted"/>
<evidence type="ECO:0000313" key="3">
    <source>
        <dbReference type="Proteomes" id="UP000218282"/>
    </source>
</evidence>
<protein>
    <submittedName>
        <fullName evidence="2">Uncharacterized protein</fullName>
    </submittedName>
</protein>
<feature type="transmembrane region" description="Helical" evidence="1">
    <location>
        <begin position="80"/>
        <end position="98"/>
    </location>
</feature>
<gene>
    <name evidence="2" type="ORF">RU86_GL001288</name>
</gene>
<dbReference type="AlphaFoldDB" id="A0A2A5RV59"/>